<keyword evidence="3" id="KW-1185">Reference proteome</keyword>
<gene>
    <name evidence="2" type="ORF">K0M31_020109</name>
</gene>
<evidence type="ECO:0000313" key="3">
    <source>
        <dbReference type="Proteomes" id="UP001177670"/>
    </source>
</evidence>
<feature type="compositionally biased region" description="Basic and acidic residues" evidence="1">
    <location>
        <begin position="64"/>
        <end position="73"/>
    </location>
</feature>
<organism evidence="2 3">
    <name type="scientific">Melipona bicolor</name>
    <dbReference type="NCBI Taxonomy" id="60889"/>
    <lineage>
        <taxon>Eukaryota</taxon>
        <taxon>Metazoa</taxon>
        <taxon>Ecdysozoa</taxon>
        <taxon>Arthropoda</taxon>
        <taxon>Hexapoda</taxon>
        <taxon>Insecta</taxon>
        <taxon>Pterygota</taxon>
        <taxon>Neoptera</taxon>
        <taxon>Endopterygota</taxon>
        <taxon>Hymenoptera</taxon>
        <taxon>Apocrita</taxon>
        <taxon>Aculeata</taxon>
        <taxon>Apoidea</taxon>
        <taxon>Anthophila</taxon>
        <taxon>Apidae</taxon>
        <taxon>Melipona</taxon>
    </lineage>
</organism>
<evidence type="ECO:0000256" key="1">
    <source>
        <dbReference type="SAM" id="MobiDB-lite"/>
    </source>
</evidence>
<feature type="region of interest" description="Disordered" evidence="1">
    <location>
        <begin position="1"/>
        <end position="21"/>
    </location>
</feature>
<evidence type="ECO:0000313" key="2">
    <source>
        <dbReference type="EMBL" id="KAK1128973.1"/>
    </source>
</evidence>
<protein>
    <submittedName>
        <fullName evidence="2">Uncharacterized protein</fullName>
    </submittedName>
</protein>
<sequence length="131" mass="14132">MVKVAEELGSKKESVPPAAIDSADHRPLSLWLPRHGKHMAFETGGALSETQRRQGCGEASPTEIHGDTGKEKGAAGRRFCWCQKEDPPLRIALKETDVGLAGPPSPLSLASGQLSINLPPRQKQEKMKSIN</sequence>
<feature type="region of interest" description="Disordered" evidence="1">
    <location>
        <begin position="46"/>
        <end position="73"/>
    </location>
</feature>
<comment type="caution">
    <text evidence="2">The sequence shown here is derived from an EMBL/GenBank/DDBJ whole genome shotgun (WGS) entry which is preliminary data.</text>
</comment>
<feature type="compositionally biased region" description="Basic and acidic residues" evidence="1">
    <location>
        <begin position="1"/>
        <end position="14"/>
    </location>
</feature>
<dbReference type="EMBL" id="JAHYIQ010000009">
    <property type="protein sequence ID" value="KAK1128973.1"/>
    <property type="molecule type" value="Genomic_DNA"/>
</dbReference>
<feature type="compositionally biased region" description="Basic and acidic residues" evidence="1">
    <location>
        <begin position="122"/>
        <end position="131"/>
    </location>
</feature>
<name>A0AA40G1W8_9HYME</name>
<feature type="region of interest" description="Disordered" evidence="1">
    <location>
        <begin position="100"/>
        <end position="131"/>
    </location>
</feature>
<reference evidence="2" key="1">
    <citation type="submission" date="2021-10" db="EMBL/GenBank/DDBJ databases">
        <title>Melipona bicolor Genome sequencing and assembly.</title>
        <authorList>
            <person name="Araujo N.S."/>
            <person name="Arias M.C."/>
        </authorList>
    </citation>
    <scope>NUCLEOTIDE SEQUENCE</scope>
    <source>
        <strain evidence="2">USP_2M_L1-L4_2017</strain>
        <tissue evidence="2">Whole body</tissue>
    </source>
</reference>
<proteinExistence type="predicted"/>
<dbReference type="AlphaFoldDB" id="A0AA40G1W8"/>
<accession>A0AA40G1W8</accession>
<dbReference type="Proteomes" id="UP001177670">
    <property type="component" value="Unassembled WGS sequence"/>
</dbReference>